<keyword evidence="1" id="KW-1133">Transmembrane helix</keyword>
<dbReference type="Pfam" id="PF08592">
    <property type="entry name" value="Anthrone_oxy"/>
    <property type="match status" value="1"/>
</dbReference>
<name>A0ABX0FAF2_9BACL</name>
<sequence>MTTDAGFENVWFDALLLVCALGTGLMAGLFFVFSNSAMTAFVRMENNRGMAAMQGINASILNRPFLLLFFGTAVLSALCVAVFFGLERESRSPWMLTGALLYLTGGFGITAAFNVPLNRRLAALPADSSAGQAFWAHYAVVWTRWNHVRTICCTASLGCFVLAAAA</sequence>
<dbReference type="Proteomes" id="UP000800303">
    <property type="component" value="Unassembled WGS sequence"/>
</dbReference>
<evidence type="ECO:0000313" key="3">
    <source>
        <dbReference type="Proteomes" id="UP000800303"/>
    </source>
</evidence>
<feature type="transmembrane region" description="Helical" evidence="1">
    <location>
        <begin position="14"/>
        <end position="44"/>
    </location>
</feature>
<evidence type="ECO:0000313" key="2">
    <source>
        <dbReference type="EMBL" id="NGZ76454.1"/>
    </source>
</evidence>
<dbReference type="EMBL" id="JAAFGS010000004">
    <property type="protein sequence ID" value="NGZ76454.1"/>
    <property type="molecule type" value="Genomic_DNA"/>
</dbReference>
<gene>
    <name evidence="2" type="ORF">GYN08_14090</name>
</gene>
<keyword evidence="1" id="KW-0472">Membrane</keyword>
<keyword evidence="1" id="KW-0812">Transmembrane</keyword>
<organism evidence="2 3">
    <name type="scientific">Saccharibacillus alkalitolerans</name>
    <dbReference type="NCBI Taxonomy" id="2705290"/>
    <lineage>
        <taxon>Bacteria</taxon>
        <taxon>Bacillati</taxon>
        <taxon>Bacillota</taxon>
        <taxon>Bacilli</taxon>
        <taxon>Bacillales</taxon>
        <taxon>Paenibacillaceae</taxon>
        <taxon>Saccharibacillus</taxon>
    </lineage>
</organism>
<accession>A0ABX0FAF2</accession>
<reference evidence="2 3" key="1">
    <citation type="submission" date="2020-01" db="EMBL/GenBank/DDBJ databases">
        <title>Polyphasic characterisation and genomic insights into a novel alkali tolerant bacterium VR-M41.</title>
        <authorList>
            <person name="Vemuluri V.R."/>
        </authorList>
    </citation>
    <scope>NUCLEOTIDE SEQUENCE [LARGE SCALE GENOMIC DNA]</scope>
    <source>
        <strain evidence="2 3">VR-M41</strain>
    </source>
</reference>
<feature type="transmembrane region" description="Helical" evidence="1">
    <location>
        <begin position="92"/>
        <end position="115"/>
    </location>
</feature>
<evidence type="ECO:0000256" key="1">
    <source>
        <dbReference type="SAM" id="Phobius"/>
    </source>
</evidence>
<comment type="caution">
    <text evidence="2">The sequence shown here is derived from an EMBL/GenBank/DDBJ whole genome shotgun (WGS) entry which is preliminary data.</text>
</comment>
<dbReference type="InterPro" id="IPR013901">
    <property type="entry name" value="Anthrone_oxy"/>
</dbReference>
<proteinExistence type="predicted"/>
<feature type="transmembrane region" description="Helical" evidence="1">
    <location>
        <begin position="65"/>
        <end position="86"/>
    </location>
</feature>
<keyword evidence="3" id="KW-1185">Reference proteome</keyword>
<protein>
    <submittedName>
        <fullName evidence="2">DUF1772 domain-containing protein</fullName>
    </submittedName>
</protein>
<dbReference type="RefSeq" id="WP_166275251.1">
    <property type="nucleotide sequence ID" value="NZ_JAAFGS010000004.1"/>
</dbReference>